<dbReference type="PANTHER" id="PTHR31793:SF27">
    <property type="entry name" value="NOVEL THIOESTERASE SUPERFAMILY DOMAIN AND SAPOSIN A-TYPE DOMAIN CONTAINING PROTEIN (0610012H03RIK)"/>
    <property type="match status" value="1"/>
</dbReference>
<reference evidence="3 4" key="1">
    <citation type="submission" date="2016-10" db="EMBL/GenBank/DDBJ databases">
        <authorList>
            <person name="de Groot N.N."/>
        </authorList>
    </citation>
    <scope>NUCLEOTIDE SEQUENCE [LARGE SCALE GENOMIC DNA]</scope>
    <source>
        <strain evidence="3 4">DSM 5885</strain>
    </source>
</reference>
<dbReference type="PANTHER" id="PTHR31793">
    <property type="entry name" value="4-HYDROXYBENZOYL-COA THIOESTERASE FAMILY MEMBER"/>
    <property type="match status" value="1"/>
</dbReference>
<gene>
    <name evidence="3" type="ORF">SAMN05660652_02811</name>
</gene>
<protein>
    <submittedName>
        <fullName evidence="3">Acyl-CoA thioester hydrolase</fullName>
    </submittedName>
</protein>
<comment type="similarity">
    <text evidence="1">Belongs to the 4-hydroxybenzoyl-CoA thioesterase family.</text>
</comment>
<accession>A0A1G8HIP3</accession>
<dbReference type="RefSeq" id="WP_091938537.1">
    <property type="nucleotide sequence ID" value="NZ_FNCY01000012.1"/>
</dbReference>
<evidence type="ECO:0000313" key="4">
    <source>
        <dbReference type="Proteomes" id="UP000198607"/>
    </source>
</evidence>
<dbReference type="STRING" id="83767.SAMN05660652_02811"/>
<dbReference type="AlphaFoldDB" id="A0A1G8HIP3"/>
<dbReference type="InterPro" id="IPR050563">
    <property type="entry name" value="4-hydroxybenzoyl-CoA_TE"/>
</dbReference>
<dbReference type="GO" id="GO:0047617">
    <property type="term" value="F:fatty acyl-CoA hydrolase activity"/>
    <property type="evidence" value="ECO:0007669"/>
    <property type="project" value="TreeGrafter"/>
</dbReference>
<name>A0A1G8HIP3_9RHOO</name>
<keyword evidence="2 3" id="KW-0378">Hydrolase</keyword>
<dbReference type="CDD" id="cd00586">
    <property type="entry name" value="4HBT"/>
    <property type="match status" value="1"/>
</dbReference>
<organism evidence="3 4">
    <name type="scientific">Propionivibrio dicarboxylicus</name>
    <dbReference type="NCBI Taxonomy" id="83767"/>
    <lineage>
        <taxon>Bacteria</taxon>
        <taxon>Pseudomonadati</taxon>
        <taxon>Pseudomonadota</taxon>
        <taxon>Betaproteobacteria</taxon>
        <taxon>Rhodocyclales</taxon>
        <taxon>Rhodocyclaceae</taxon>
        <taxon>Propionivibrio</taxon>
    </lineage>
</organism>
<dbReference type="Proteomes" id="UP000198607">
    <property type="component" value="Unassembled WGS sequence"/>
</dbReference>
<keyword evidence="4" id="KW-1185">Reference proteome</keyword>
<dbReference type="Pfam" id="PF13279">
    <property type="entry name" value="4HBT_2"/>
    <property type="match status" value="1"/>
</dbReference>
<dbReference type="OrthoDB" id="9801517at2"/>
<sequence>MTSAVIFETASAIHIKRITVDVDSIDIHQHVNNQEYLRWMQDIAIEHSSLQGWPMERYLETGASWYVKSHFIEYLKPATLGDTLIVGTWVAAMGERNSPRRTLFLHADTHQIVARAETQWIFVSLRNGRPLAIPDAVRQAFVIIDAEDAALAAIRQQAKG</sequence>
<proteinExistence type="inferred from homology"/>
<dbReference type="Gene3D" id="3.10.129.10">
    <property type="entry name" value="Hotdog Thioesterase"/>
    <property type="match status" value="1"/>
</dbReference>
<evidence type="ECO:0000313" key="3">
    <source>
        <dbReference type="EMBL" id="SDI06523.1"/>
    </source>
</evidence>
<evidence type="ECO:0000256" key="1">
    <source>
        <dbReference type="ARBA" id="ARBA00005953"/>
    </source>
</evidence>
<dbReference type="EMBL" id="FNCY01000012">
    <property type="protein sequence ID" value="SDI06523.1"/>
    <property type="molecule type" value="Genomic_DNA"/>
</dbReference>
<evidence type="ECO:0000256" key="2">
    <source>
        <dbReference type="ARBA" id="ARBA00022801"/>
    </source>
</evidence>
<dbReference type="SUPFAM" id="SSF54637">
    <property type="entry name" value="Thioesterase/thiol ester dehydrase-isomerase"/>
    <property type="match status" value="1"/>
</dbReference>
<dbReference type="InterPro" id="IPR029069">
    <property type="entry name" value="HotDog_dom_sf"/>
</dbReference>